<gene>
    <name evidence="1" type="ORF">UFOPK1852_00781</name>
</gene>
<evidence type="ECO:0000313" key="1">
    <source>
        <dbReference type="EMBL" id="CAB4612715.1"/>
    </source>
</evidence>
<accession>A0A6J6HN17</accession>
<name>A0A6J6HN17_9ZZZZ</name>
<dbReference type="AlphaFoldDB" id="A0A6J6HN17"/>
<organism evidence="1">
    <name type="scientific">freshwater metagenome</name>
    <dbReference type="NCBI Taxonomy" id="449393"/>
    <lineage>
        <taxon>unclassified sequences</taxon>
        <taxon>metagenomes</taxon>
        <taxon>ecological metagenomes</taxon>
    </lineage>
</organism>
<protein>
    <submittedName>
        <fullName evidence="1">Unannotated protein</fullName>
    </submittedName>
</protein>
<reference evidence="1" key="1">
    <citation type="submission" date="2020-05" db="EMBL/GenBank/DDBJ databases">
        <authorList>
            <person name="Chiriac C."/>
            <person name="Salcher M."/>
            <person name="Ghai R."/>
            <person name="Kavagutti S V."/>
        </authorList>
    </citation>
    <scope>NUCLEOTIDE SEQUENCE</scope>
</reference>
<sequence length="49" mass="5226">MPLLITVAKIETIGINVETAPIATIELTSASFAAIWPRVTNLYPAVAIM</sequence>
<dbReference type="EMBL" id="CAEZUS010000116">
    <property type="protein sequence ID" value="CAB4612715.1"/>
    <property type="molecule type" value="Genomic_DNA"/>
</dbReference>
<proteinExistence type="predicted"/>